<evidence type="ECO:0000256" key="1">
    <source>
        <dbReference type="SAM" id="Coils"/>
    </source>
</evidence>
<accession>G0UXN5</accession>
<evidence type="ECO:0000256" key="2">
    <source>
        <dbReference type="SAM" id="MobiDB-lite"/>
    </source>
</evidence>
<dbReference type="EMBL" id="HE575323">
    <property type="protein sequence ID" value="CCC94152.1"/>
    <property type="molecule type" value="Genomic_DNA"/>
</dbReference>
<gene>
    <name evidence="3" type="ORF">TCIL3000_10_9300</name>
</gene>
<dbReference type="VEuPathDB" id="TriTrypDB:TcIL3000_10_9300"/>
<organism evidence="3">
    <name type="scientific">Trypanosoma congolense (strain IL3000)</name>
    <dbReference type="NCBI Taxonomy" id="1068625"/>
    <lineage>
        <taxon>Eukaryota</taxon>
        <taxon>Discoba</taxon>
        <taxon>Euglenozoa</taxon>
        <taxon>Kinetoplastea</taxon>
        <taxon>Metakinetoplastina</taxon>
        <taxon>Trypanosomatida</taxon>
        <taxon>Trypanosomatidae</taxon>
        <taxon>Trypanosoma</taxon>
        <taxon>Nannomonas</taxon>
    </lineage>
</organism>
<feature type="compositionally biased region" description="Polar residues" evidence="2">
    <location>
        <begin position="23"/>
        <end position="34"/>
    </location>
</feature>
<protein>
    <submittedName>
        <fullName evidence="3">Uncharacterized protein TCIL3000_10_9300</fullName>
    </submittedName>
</protein>
<name>G0UXN5_TRYCI</name>
<dbReference type="AlphaFoldDB" id="G0UXN5"/>
<reference evidence="3" key="1">
    <citation type="journal article" date="2012" name="Proc. Natl. Acad. Sci. U.S.A.">
        <title>Antigenic diversity is generated by distinct evolutionary mechanisms in African trypanosome species.</title>
        <authorList>
            <person name="Jackson A.P."/>
            <person name="Berry A."/>
            <person name="Aslett M."/>
            <person name="Allison H.C."/>
            <person name="Burton P."/>
            <person name="Vavrova-Anderson J."/>
            <person name="Brown R."/>
            <person name="Browne H."/>
            <person name="Corton N."/>
            <person name="Hauser H."/>
            <person name="Gamble J."/>
            <person name="Gilderthorp R."/>
            <person name="Marcello L."/>
            <person name="McQuillan J."/>
            <person name="Otto T.D."/>
            <person name="Quail M.A."/>
            <person name="Sanders M.J."/>
            <person name="van Tonder A."/>
            <person name="Ginger M.L."/>
            <person name="Field M.C."/>
            <person name="Barry J.D."/>
            <person name="Hertz-Fowler C."/>
            <person name="Berriman M."/>
        </authorList>
    </citation>
    <scope>NUCLEOTIDE SEQUENCE</scope>
    <source>
        <strain evidence="3">IL3000</strain>
    </source>
</reference>
<sequence>MDNEGSRENNSPPSVLGEHPATVSASAGLSSMSANKGEAKQTVTSLQPTKPDYIPLSAFRRSKGPSLYATASVAEDVARGLLVSDAVHDMTFYTEVCRSLPDAGRPVLNSVLFSQRHIVDDGPSVEEEIAKIDSDVRNWKSSRLQQALAVYEHKKAQSSLDKEVSARIEQKEENERNRALRRISQILDNLIPKLESNISKVSKDRNEYITTRRRNSLNEKCRRHEEQHQKVLQEIKAKERRWLVERQYQRNIDERASIETQHYFSYLQLMKDVHHAYLHLKQAFFEQRKLVGLIEDERKLRKRVQYTENLNRTDIISERDIIAAKRKERMMQHGEHQEEESKKDKKIDNDVHIQHGTQQAQFGKDNEKQHHGSEQLKENTDNTSDKDSERSKKIMDHQSTQEHETTPVSTQNEILLQEENKLKLHCKQESPERIKKHSNSEEVNIAATTRDYQPKQNQGAHIANKIEHEPKIATNPEAHEAAEEGVEPEAHEAAEEGVEPEAHEAAEEGVEPEAHEAAEEGVEPEAHEAAEEGVEPEAHEAAEEGVEPEAHEAAEEGVEPEAHEAAEEGVEPEAHEAAEEGVEPEAHEAAEEGVEPEAHEAAEEGVEPEAHEAAEEGVEPEAHEAVLDLPSGIVGQLAEEVNHFSYAAEHTLDCGADHLCIGAVVNDDSDSSNVAIVANTACRNVDNNIDTRVCTHNLHRDVDGFVNSVEMQCPGDEIVDCTDSVHNVKCVYGDKKHTENRRTVSSSSWNSRRDKVGEFRRCCSSGK</sequence>
<feature type="coiled-coil region" evidence="1">
    <location>
        <begin position="214"/>
        <end position="241"/>
    </location>
</feature>
<proteinExistence type="predicted"/>
<keyword evidence="1" id="KW-0175">Coiled coil</keyword>
<feature type="compositionally biased region" description="Basic and acidic residues" evidence="2">
    <location>
        <begin position="364"/>
        <end position="405"/>
    </location>
</feature>
<feature type="region of interest" description="Disordered" evidence="2">
    <location>
        <begin position="479"/>
        <end position="620"/>
    </location>
</feature>
<feature type="region of interest" description="Disordered" evidence="2">
    <location>
        <begin position="357"/>
        <end position="413"/>
    </location>
</feature>
<evidence type="ECO:0000313" key="3">
    <source>
        <dbReference type="EMBL" id="CCC94152.1"/>
    </source>
</evidence>
<feature type="region of interest" description="Disordered" evidence="2">
    <location>
        <begin position="1"/>
        <end position="48"/>
    </location>
</feature>